<keyword evidence="1" id="KW-0472">Membrane</keyword>
<keyword evidence="1" id="KW-1133">Transmembrane helix</keyword>
<organism evidence="2 3">
    <name type="scientific">Ignelater luminosus</name>
    <name type="common">Cucubano</name>
    <name type="synonym">Pyrophorus luminosus</name>
    <dbReference type="NCBI Taxonomy" id="2038154"/>
    <lineage>
        <taxon>Eukaryota</taxon>
        <taxon>Metazoa</taxon>
        <taxon>Ecdysozoa</taxon>
        <taxon>Arthropoda</taxon>
        <taxon>Hexapoda</taxon>
        <taxon>Insecta</taxon>
        <taxon>Pterygota</taxon>
        <taxon>Neoptera</taxon>
        <taxon>Endopterygota</taxon>
        <taxon>Coleoptera</taxon>
        <taxon>Polyphaga</taxon>
        <taxon>Elateriformia</taxon>
        <taxon>Elateroidea</taxon>
        <taxon>Elateridae</taxon>
        <taxon>Agrypninae</taxon>
        <taxon>Pyrophorini</taxon>
        <taxon>Ignelater</taxon>
    </lineage>
</organism>
<dbReference type="EMBL" id="VTPC01002992">
    <property type="protein sequence ID" value="KAF2899179.1"/>
    <property type="molecule type" value="Genomic_DNA"/>
</dbReference>
<keyword evidence="1" id="KW-0812">Transmembrane</keyword>
<comment type="caution">
    <text evidence="2">The sequence shown here is derived from an EMBL/GenBank/DDBJ whole genome shotgun (WGS) entry which is preliminary data.</text>
</comment>
<feature type="non-terminal residue" evidence="2">
    <location>
        <position position="65"/>
    </location>
</feature>
<gene>
    <name evidence="2" type="ORF">ILUMI_06992</name>
</gene>
<evidence type="ECO:0000256" key="1">
    <source>
        <dbReference type="SAM" id="Phobius"/>
    </source>
</evidence>
<protein>
    <submittedName>
        <fullName evidence="2">Uncharacterized protein</fullName>
    </submittedName>
</protein>
<dbReference type="AlphaFoldDB" id="A0A8K0D7B8"/>
<sequence length="65" mass="8009">YIVVLLILFVVQTSLLVYLMIMTNYGSEEHEYEFKKIVYRRFLLILISYNRTIFAQEWMDIMQQH</sequence>
<feature type="transmembrane region" description="Helical" evidence="1">
    <location>
        <begin position="38"/>
        <end position="55"/>
    </location>
</feature>
<reference evidence="2" key="1">
    <citation type="submission" date="2019-08" db="EMBL/GenBank/DDBJ databases">
        <title>The genome of the North American firefly Photinus pyralis.</title>
        <authorList>
            <consortium name="Photinus pyralis genome working group"/>
            <person name="Fallon T.R."/>
            <person name="Sander Lower S.E."/>
            <person name="Weng J.-K."/>
        </authorList>
    </citation>
    <scope>NUCLEOTIDE SEQUENCE</scope>
    <source>
        <strain evidence="2">TRF0915ILg1</strain>
        <tissue evidence="2">Whole body</tissue>
    </source>
</reference>
<name>A0A8K0D7B8_IGNLU</name>
<dbReference type="Proteomes" id="UP000801492">
    <property type="component" value="Unassembled WGS sequence"/>
</dbReference>
<feature type="non-terminal residue" evidence="2">
    <location>
        <position position="1"/>
    </location>
</feature>
<accession>A0A8K0D7B8</accession>
<evidence type="ECO:0000313" key="3">
    <source>
        <dbReference type="Proteomes" id="UP000801492"/>
    </source>
</evidence>
<keyword evidence="3" id="KW-1185">Reference proteome</keyword>
<proteinExistence type="predicted"/>
<feature type="transmembrane region" description="Helical" evidence="1">
    <location>
        <begin position="6"/>
        <end position="26"/>
    </location>
</feature>
<evidence type="ECO:0000313" key="2">
    <source>
        <dbReference type="EMBL" id="KAF2899179.1"/>
    </source>
</evidence>